<dbReference type="AlphaFoldDB" id="A0A6G1XAI9"/>
<evidence type="ECO:0000313" key="2">
    <source>
        <dbReference type="EMBL" id="MRG87916.1"/>
    </source>
</evidence>
<evidence type="ECO:0000256" key="1">
    <source>
        <dbReference type="SAM" id="SignalP"/>
    </source>
</evidence>
<reference evidence="2 3" key="1">
    <citation type="submission" date="2019-11" db="EMBL/GenBank/DDBJ databases">
        <authorList>
            <person name="Li J."/>
        </authorList>
    </citation>
    <scope>NUCLEOTIDE SEQUENCE [LARGE SCALE GENOMIC DNA]</scope>
    <source>
        <strain evidence="2 3">J4</strain>
    </source>
</reference>
<name>A0A6G1XAI9_9BACI</name>
<keyword evidence="1" id="KW-0732">Signal</keyword>
<dbReference type="EMBL" id="WJNH01000013">
    <property type="protein sequence ID" value="MRG87916.1"/>
    <property type="molecule type" value="Genomic_DNA"/>
</dbReference>
<accession>A0A6G1XAI9</accession>
<feature type="chain" id="PRO_5038625228" evidence="1">
    <location>
        <begin position="21"/>
        <end position="254"/>
    </location>
</feature>
<sequence length="254" mass="28620">MKRFLSKSIMGALIIGGISAGILAETSPKDANAEPVKNLKNTIIDIHEQKIIPGNPMKFILEKEKESKEIEANVIMETDKPTLKDLRQYKNKVAAIQKQLVKSNQKVVPATVTLEDTISYSELQDLLNDNNIKGERIFVRTKTSDGDIGGLTVYLSDGNEIPYEKIKSVTNVQGKDISVVGVYAFEADINLQNKDFEKLNESDDVFLVDISSAHYKKQALKNQKVKELKNNDQKHHIDVNVFDLYWELDSARKN</sequence>
<proteinExistence type="predicted"/>
<organism evidence="2 3">
    <name type="scientific">Salinibacillus xinjiangensis</name>
    <dbReference type="NCBI Taxonomy" id="1229268"/>
    <lineage>
        <taxon>Bacteria</taxon>
        <taxon>Bacillati</taxon>
        <taxon>Bacillota</taxon>
        <taxon>Bacilli</taxon>
        <taxon>Bacillales</taxon>
        <taxon>Bacillaceae</taxon>
        <taxon>Salinibacillus</taxon>
    </lineage>
</organism>
<comment type="caution">
    <text evidence="2">The sequence shown here is derived from an EMBL/GenBank/DDBJ whole genome shotgun (WGS) entry which is preliminary data.</text>
</comment>
<gene>
    <name evidence="2" type="ORF">GH754_16775</name>
</gene>
<dbReference type="RefSeq" id="WP_153729803.1">
    <property type="nucleotide sequence ID" value="NZ_WJNH01000013.1"/>
</dbReference>
<evidence type="ECO:0000313" key="3">
    <source>
        <dbReference type="Proteomes" id="UP000480185"/>
    </source>
</evidence>
<feature type="signal peptide" evidence="1">
    <location>
        <begin position="1"/>
        <end position="20"/>
    </location>
</feature>
<dbReference type="OrthoDB" id="2973392at2"/>
<keyword evidence="3" id="KW-1185">Reference proteome</keyword>
<dbReference type="Proteomes" id="UP000480185">
    <property type="component" value="Unassembled WGS sequence"/>
</dbReference>
<protein>
    <submittedName>
        <fullName evidence="2">Uncharacterized protein</fullName>
    </submittedName>
</protein>